<evidence type="ECO:0008006" key="4">
    <source>
        <dbReference type="Google" id="ProtNLM"/>
    </source>
</evidence>
<dbReference type="RefSeq" id="WP_262563708.1">
    <property type="nucleotide sequence ID" value="NZ_JAPFCC010000001.1"/>
</dbReference>
<name>A0ABT3MX62_9GAMM</name>
<dbReference type="EMBL" id="JAPFCC010000001">
    <property type="protein sequence ID" value="MCW7553969.1"/>
    <property type="molecule type" value="Genomic_DNA"/>
</dbReference>
<evidence type="ECO:0000313" key="3">
    <source>
        <dbReference type="Proteomes" id="UP001209854"/>
    </source>
</evidence>
<dbReference type="Proteomes" id="UP001209854">
    <property type="component" value="Unassembled WGS sequence"/>
</dbReference>
<organism evidence="2 3">
    <name type="scientific">Endozoicomonas gorgoniicola</name>
    <dbReference type="NCBI Taxonomy" id="1234144"/>
    <lineage>
        <taxon>Bacteria</taxon>
        <taxon>Pseudomonadati</taxon>
        <taxon>Pseudomonadota</taxon>
        <taxon>Gammaproteobacteria</taxon>
        <taxon>Oceanospirillales</taxon>
        <taxon>Endozoicomonadaceae</taxon>
        <taxon>Endozoicomonas</taxon>
    </lineage>
</organism>
<keyword evidence="3" id="KW-1185">Reference proteome</keyword>
<sequence>MTGHNTVQILYKGKPVTSHVRQYSEGGFTTKPEHMPKSHQKQQQWTPGRLLRWAQKLGPQVLKFTRQLLDDKKHQEQACRACLGLLNLEREYGQKRLNAACDRAIKTGGRRVGNVRSILQSGLDKVPVEQPPENDSQRVTISHENIRGAGFYR</sequence>
<evidence type="ECO:0000313" key="2">
    <source>
        <dbReference type="EMBL" id="MCW7553969.1"/>
    </source>
</evidence>
<protein>
    <recommendedName>
        <fullName evidence="4">Transposase</fullName>
    </recommendedName>
</protein>
<accession>A0ABT3MX62</accession>
<comment type="caution">
    <text evidence="2">The sequence shown here is derived from an EMBL/GenBank/DDBJ whole genome shotgun (WGS) entry which is preliminary data.</text>
</comment>
<evidence type="ECO:0000256" key="1">
    <source>
        <dbReference type="SAM" id="MobiDB-lite"/>
    </source>
</evidence>
<proteinExistence type="predicted"/>
<reference evidence="2 3" key="1">
    <citation type="submission" date="2022-10" db="EMBL/GenBank/DDBJ databases">
        <title>High-quality genome sequences of two octocoral-associated bacteria, Endozoicomonas euniceicola EF212 and Endozoicomonas gorgoniicola PS125.</title>
        <authorList>
            <person name="Chiou Y.-J."/>
            <person name="Chen Y.-H."/>
        </authorList>
    </citation>
    <scope>NUCLEOTIDE SEQUENCE [LARGE SCALE GENOMIC DNA]</scope>
    <source>
        <strain evidence="2 3">PS125</strain>
    </source>
</reference>
<feature type="region of interest" description="Disordered" evidence="1">
    <location>
        <begin position="26"/>
        <end position="45"/>
    </location>
</feature>
<gene>
    <name evidence="2" type="ORF">NX722_15330</name>
</gene>